<evidence type="ECO:0000259" key="2">
    <source>
        <dbReference type="PROSITE" id="PS51253"/>
    </source>
</evidence>
<dbReference type="PROSITE" id="PS51257">
    <property type="entry name" value="PROKAR_LIPOPROTEIN"/>
    <property type="match status" value="1"/>
</dbReference>
<feature type="domain" description="HTH CENPB-type" evidence="2">
    <location>
        <begin position="1"/>
        <end position="38"/>
    </location>
</feature>
<evidence type="ECO:0000313" key="3">
    <source>
        <dbReference type="EMBL" id="CCA19437.1"/>
    </source>
</evidence>
<organism evidence="3">
    <name type="scientific">Albugo laibachii Nc14</name>
    <dbReference type="NCBI Taxonomy" id="890382"/>
    <lineage>
        <taxon>Eukaryota</taxon>
        <taxon>Sar</taxon>
        <taxon>Stramenopiles</taxon>
        <taxon>Oomycota</taxon>
        <taxon>Peronosporomycetes</taxon>
        <taxon>Albuginales</taxon>
        <taxon>Albuginaceae</taxon>
        <taxon>Albugo</taxon>
    </lineage>
</organism>
<dbReference type="EMBL" id="FR824116">
    <property type="protein sequence ID" value="CCA19437.1"/>
    <property type="molecule type" value="Genomic_DNA"/>
</dbReference>
<protein>
    <submittedName>
        <fullName evidence="3">AlNc14C71G4873 protein</fullName>
    </submittedName>
</protein>
<dbReference type="AlphaFoldDB" id="F0WE08"/>
<gene>
    <name evidence="3" type="primary">AlNc14C71G4873</name>
    <name evidence="3" type="ORF">ALNC14_055800</name>
</gene>
<sequence>MLTIQAKKVAVEAAVSPFSASGCWVNGFKARHRLSGRGQTLQGQQSPADLDDIATGFAAQVEDIKENLSKRGDRTVWVKWDGALKKRAIVMLRGDSTGYRYPPFVVVKTASSKDPTTQAEDTKMRCGLEKKVWSEIMPLRDQFDMSIHINPKANPILSLSSSKIACHISENDISAAYTEIQAQSTDGLNIQQGNYRTLYLVIYPAKTYRYFQRKIAAFEFVYLEMG</sequence>
<dbReference type="HOGENOM" id="CLU_1226692_0_0_1"/>
<dbReference type="GO" id="GO:0003677">
    <property type="term" value="F:DNA binding"/>
    <property type="evidence" value="ECO:0007669"/>
    <property type="project" value="UniProtKB-KW"/>
</dbReference>
<keyword evidence="1" id="KW-0238">DNA-binding</keyword>
<dbReference type="PROSITE" id="PS51253">
    <property type="entry name" value="HTH_CENPB"/>
    <property type="match status" value="1"/>
</dbReference>
<reference evidence="3" key="1">
    <citation type="journal article" date="2011" name="PLoS Biol.">
        <title>Gene gain and loss during evolution of obligate parasitism in the white rust pathogen of Arabidopsis thaliana.</title>
        <authorList>
            <person name="Kemen E."/>
            <person name="Gardiner A."/>
            <person name="Schultz-Larsen T."/>
            <person name="Kemen A.C."/>
            <person name="Balmuth A.L."/>
            <person name="Robert-Seilaniantz A."/>
            <person name="Bailey K."/>
            <person name="Holub E."/>
            <person name="Studholme D.J."/>
            <person name="Maclean D."/>
            <person name="Jones J.D."/>
        </authorList>
    </citation>
    <scope>NUCLEOTIDE SEQUENCE</scope>
</reference>
<reference evidence="3" key="2">
    <citation type="submission" date="2011-02" db="EMBL/GenBank/DDBJ databases">
        <authorList>
            <person name="MacLean D."/>
        </authorList>
    </citation>
    <scope>NUCLEOTIDE SEQUENCE</scope>
</reference>
<proteinExistence type="predicted"/>
<evidence type="ECO:0000256" key="1">
    <source>
        <dbReference type="ARBA" id="ARBA00023125"/>
    </source>
</evidence>
<accession>F0WE08</accession>
<dbReference type="InterPro" id="IPR006600">
    <property type="entry name" value="HTH_CenpB_DNA-bd_dom"/>
</dbReference>
<name>F0WE08_9STRA</name>